<dbReference type="GO" id="GO:0006508">
    <property type="term" value="P:proteolysis"/>
    <property type="evidence" value="ECO:0007669"/>
    <property type="project" value="InterPro"/>
</dbReference>
<dbReference type="InterPro" id="IPR029058">
    <property type="entry name" value="AB_hydrolase_fold"/>
</dbReference>
<sequence length="35" mass="4085">MCYKGFVWDIAPEFKALIVFAEHRYYGNTLPFGAE</sequence>
<dbReference type="AlphaFoldDB" id="A0A1X7SL42"/>
<dbReference type="Gene3D" id="3.40.50.1820">
    <property type="entry name" value="alpha/beta hydrolase"/>
    <property type="match status" value="1"/>
</dbReference>
<proteinExistence type="predicted"/>
<name>A0A1X7SL42_AMPQE</name>
<dbReference type="Pfam" id="PF05577">
    <property type="entry name" value="Peptidase_S28"/>
    <property type="match status" value="1"/>
</dbReference>
<dbReference type="InParanoid" id="A0A1X7SL42"/>
<dbReference type="EnsemblMetazoa" id="Aqu2.1.02762_001">
    <property type="protein sequence ID" value="Aqu2.1.02762_001"/>
    <property type="gene ID" value="Aqu2.1.02762"/>
</dbReference>
<evidence type="ECO:0000313" key="1">
    <source>
        <dbReference type="EnsemblMetazoa" id="Aqu2.1.02762_001"/>
    </source>
</evidence>
<organism evidence="1">
    <name type="scientific">Amphimedon queenslandica</name>
    <name type="common">Sponge</name>
    <dbReference type="NCBI Taxonomy" id="400682"/>
    <lineage>
        <taxon>Eukaryota</taxon>
        <taxon>Metazoa</taxon>
        <taxon>Porifera</taxon>
        <taxon>Demospongiae</taxon>
        <taxon>Heteroscleromorpha</taxon>
        <taxon>Haplosclerida</taxon>
        <taxon>Niphatidae</taxon>
        <taxon>Amphimedon</taxon>
    </lineage>
</organism>
<accession>A0A1X7SL42</accession>
<dbReference type="InterPro" id="IPR008758">
    <property type="entry name" value="Peptidase_S28"/>
</dbReference>
<dbReference type="GO" id="GO:0070008">
    <property type="term" value="F:serine-type exopeptidase activity"/>
    <property type="evidence" value="ECO:0007669"/>
    <property type="project" value="InterPro"/>
</dbReference>
<reference evidence="1" key="1">
    <citation type="submission" date="2017-05" db="UniProtKB">
        <authorList>
            <consortium name="EnsemblMetazoa"/>
        </authorList>
    </citation>
    <scope>IDENTIFICATION</scope>
</reference>
<protein>
    <submittedName>
        <fullName evidence="1">Uncharacterized protein</fullName>
    </submittedName>
</protein>